<organism evidence="2">
    <name type="scientific">Sesamum radiatum</name>
    <name type="common">Black benniseed</name>
    <dbReference type="NCBI Taxonomy" id="300843"/>
    <lineage>
        <taxon>Eukaryota</taxon>
        <taxon>Viridiplantae</taxon>
        <taxon>Streptophyta</taxon>
        <taxon>Embryophyta</taxon>
        <taxon>Tracheophyta</taxon>
        <taxon>Spermatophyta</taxon>
        <taxon>Magnoliopsida</taxon>
        <taxon>eudicotyledons</taxon>
        <taxon>Gunneridae</taxon>
        <taxon>Pentapetalae</taxon>
        <taxon>asterids</taxon>
        <taxon>lamiids</taxon>
        <taxon>Lamiales</taxon>
        <taxon>Pedaliaceae</taxon>
        <taxon>Sesamum</taxon>
    </lineage>
</organism>
<feature type="region of interest" description="Disordered" evidence="1">
    <location>
        <begin position="1"/>
        <end position="23"/>
    </location>
</feature>
<comment type="caution">
    <text evidence="2">The sequence shown here is derived from an EMBL/GenBank/DDBJ whole genome shotgun (WGS) entry which is preliminary data.</text>
</comment>
<dbReference type="EMBL" id="JACGWJ010000004">
    <property type="protein sequence ID" value="KAL0423654.1"/>
    <property type="molecule type" value="Genomic_DNA"/>
</dbReference>
<evidence type="ECO:0000256" key="1">
    <source>
        <dbReference type="SAM" id="MobiDB-lite"/>
    </source>
</evidence>
<reference evidence="2" key="1">
    <citation type="submission" date="2020-06" db="EMBL/GenBank/DDBJ databases">
        <authorList>
            <person name="Li T."/>
            <person name="Hu X."/>
            <person name="Zhang T."/>
            <person name="Song X."/>
            <person name="Zhang H."/>
            <person name="Dai N."/>
            <person name="Sheng W."/>
            <person name="Hou X."/>
            <person name="Wei L."/>
        </authorList>
    </citation>
    <scope>NUCLEOTIDE SEQUENCE</scope>
    <source>
        <strain evidence="2">G02</strain>
        <tissue evidence="2">Leaf</tissue>
    </source>
</reference>
<evidence type="ECO:0000313" key="2">
    <source>
        <dbReference type="EMBL" id="KAL0423654.1"/>
    </source>
</evidence>
<gene>
    <name evidence="2" type="ORF">Sradi_0900200</name>
</gene>
<sequence length="98" mass="10225">METPTNVANKQIAGETPSGTTQALQVISSTPLAPLPGATTTYRSTDLDTDIPRIIVSLDASPVELSSDLLGTIQQMIASAIRKQLAVLAPARVTTPPK</sequence>
<dbReference type="AlphaFoldDB" id="A0AAW2V219"/>
<protein>
    <submittedName>
        <fullName evidence="2">Uncharacterized protein</fullName>
    </submittedName>
</protein>
<accession>A0AAW2V219</accession>
<reference evidence="2" key="2">
    <citation type="journal article" date="2024" name="Plant">
        <title>Genomic evolution and insights into agronomic trait innovations of Sesamum species.</title>
        <authorList>
            <person name="Miao H."/>
            <person name="Wang L."/>
            <person name="Qu L."/>
            <person name="Liu H."/>
            <person name="Sun Y."/>
            <person name="Le M."/>
            <person name="Wang Q."/>
            <person name="Wei S."/>
            <person name="Zheng Y."/>
            <person name="Lin W."/>
            <person name="Duan Y."/>
            <person name="Cao H."/>
            <person name="Xiong S."/>
            <person name="Wang X."/>
            <person name="Wei L."/>
            <person name="Li C."/>
            <person name="Ma Q."/>
            <person name="Ju M."/>
            <person name="Zhao R."/>
            <person name="Li G."/>
            <person name="Mu C."/>
            <person name="Tian Q."/>
            <person name="Mei H."/>
            <person name="Zhang T."/>
            <person name="Gao T."/>
            <person name="Zhang H."/>
        </authorList>
    </citation>
    <scope>NUCLEOTIDE SEQUENCE</scope>
    <source>
        <strain evidence="2">G02</strain>
    </source>
</reference>
<name>A0AAW2V219_SESRA</name>
<proteinExistence type="predicted"/>